<proteinExistence type="inferred from homology"/>
<organism evidence="7 8">
    <name type="scientific">Diabrotica balteata</name>
    <name type="common">Banded cucumber beetle</name>
    <dbReference type="NCBI Taxonomy" id="107213"/>
    <lineage>
        <taxon>Eukaryota</taxon>
        <taxon>Metazoa</taxon>
        <taxon>Ecdysozoa</taxon>
        <taxon>Arthropoda</taxon>
        <taxon>Hexapoda</taxon>
        <taxon>Insecta</taxon>
        <taxon>Pterygota</taxon>
        <taxon>Neoptera</taxon>
        <taxon>Endopterygota</taxon>
        <taxon>Coleoptera</taxon>
        <taxon>Polyphaga</taxon>
        <taxon>Cucujiformia</taxon>
        <taxon>Chrysomeloidea</taxon>
        <taxon>Chrysomelidae</taxon>
        <taxon>Galerucinae</taxon>
        <taxon>Diabroticina</taxon>
        <taxon>Diabroticites</taxon>
        <taxon>Diabrotica</taxon>
    </lineage>
</organism>
<evidence type="ECO:0000259" key="5">
    <source>
        <dbReference type="Pfam" id="PF03177"/>
    </source>
</evidence>
<dbReference type="PANTHER" id="PTHR10350:SF6">
    <property type="entry name" value="NUCLEAR PORE COMPLEX PROTEIN NUP155"/>
    <property type="match status" value="1"/>
</dbReference>
<dbReference type="EMBL" id="OU898276">
    <property type="protein sequence ID" value="CAG9827304.1"/>
    <property type="molecule type" value="Genomic_DNA"/>
</dbReference>
<protein>
    <recommendedName>
        <fullName evidence="9">Nuclear pore complex protein Nup155</fullName>
    </recommendedName>
</protein>
<dbReference type="GO" id="GO:0006606">
    <property type="term" value="P:protein import into nucleus"/>
    <property type="evidence" value="ECO:0007669"/>
    <property type="project" value="TreeGrafter"/>
</dbReference>
<dbReference type="OrthoDB" id="338970at2759"/>
<evidence type="ECO:0000313" key="8">
    <source>
        <dbReference type="Proteomes" id="UP001153709"/>
    </source>
</evidence>
<evidence type="ECO:0000256" key="3">
    <source>
        <dbReference type="ARBA" id="ARBA00022448"/>
    </source>
</evidence>
<dbReference type="GO" id="GO:0044611">
    <property type="term" value="C:nuclear pore inner ring"/>
    <property type="evidence" value="ECO:0007669"/>
    <property type="project" value="TreeGrafter"/>
</dbReference>
<dbReference type="Pfam" id="PF08801">
    <property type="entry name" value="Nucleoporin_N"/>
    <property type="match status" value="1"/>
</dbReference>
<evidence type="ECO:0008006" key="9">
    <source>
        <dbReference type="Google" id="ProtNLM"/>
    </source>
</evidence>
<name>A0A9N9SNJ6_DIABA</name>
<dbReference type="InterPro" id="IPR004870">
    <property type="entry name" value="Nucleoporin_Nup155"/>
</dbReference>
<feature type="domain" description="Nucleoporin Nup133/Nup155-like C-terminal" evidence="5">
    <location>
        <begin position="623"/>
        <end position="1293"/>
    </location>
</feature>
<dbReference type="GO" id="GO:0036228">
    <property type="term" value="P:protein localization to nuclear inner membrane"/>
    <property type="evidence" value="ECO:0007669"/>
    <property type="project" value="TreeGrafter"/>
</dbReference>
<evidence type="ECO:0000256" key="2">
    <source>
        <dbReference type="ARBA" id="ARBA00007373"/>
    </source>
</evidence>
<dbReference type="InterPro" id="IPR042533">
    <property type="entry name" value="Nucleoporin_Nup155_C_1"/>
</dbReference>
<dbReference type="InterPro" id="IPR014908">
    <property type="entry name" value="Nucleoporin_Nup133/Nup155_N"/>
</dbReference>
<dbReference type="Gene3D" id="1.20.58.1780">
    <property type="match status" value="1"/>
</dbReference>
<reference evidence="7" key="1">
    <citation type="submission" date="2022-01" db="EMBL/GenBank/DDBJ databases">
        <authorList>
            <person name="King R."/>
        </authorList>
    </citation>
    <scope>NUCLEOTIDE SEQUENCE</scope>
</reference>
<accession>A0A9N9SNJ6</accession>
<dbReference type="Pfam" id="PF03177">
    <property type="entry name" value="Nucleoporin_C"/>
    <property type="match status" value="1"/>
</dbReference>
<sequence length="1379" mass="154923">MNTTRVDNTQNPVQKIELTSRSIENALILDNNSPRLLDFMNINSQSGSTASGFADHDYPTISGVSQVINNMTQVKCVNSIPLPTEIVDHFSRVQCHCMMGLFCEISRAWLTVDSDIYVWTYEQNTDLAYFDGISETIVCVGLVKPKVGVFHAFIKYLLILATSVDIVVLGVTFTEKPGDTTEEIQLIPDPVFSLPTDGATVTIISSTNDGRIFYGTKEGKLFEIYYQAESGWFGQRCKKVNLSTSTLSFLVPSFLNAALSEEDGICQISIDESRHILYTLTEKGTIEVCDLGEKGNTFSRIAKLGQNTLVNQAMNTVKTLDSQNFRPIVSISAIEATESANLNLVAVSQTGVRFYLTVVSLSNMQPNQRPYTLTLAHVRLPPGYSANITVRPRAVHVSHYSDRNLVLISTVNDKDVLWCMSSDMFPFGQTLMEAYSVVNLDGPALAISEVRHPTPLPLPSNQEAPPLVVRQHAEPPKKYVVLTSHSVQIFIKLRPVDILNQILRDSQGLDTEALKTFFTIQKEDQACATCLILASLESDENVEVAEYATRAFFLYGGEPKLAPANLYAGPSVFAPQIISTPAPHQYQSQQFQTAQHFQPNMSQTLPTVPNTTGYEFTGPFVFSAKHNSLYLYLSRILRPVWNLRTVDKLSVDGKVSTTYSTVSSDDCIFILNNLTALHNFLARNTQLSTVSKNQNQFQNTTLNNTSLNMTRMNHTVQDAQMEEKASLNSFKILVSLCCQILGLWRILCEHQFHSLVASLTENEQQILVNTTFKDLFLYRHDICSSLISALVQTYLGDNASVDSISSKLREVCPQLYKTEDMAYSKAIEILKSARTIQNVGEKEELLNSALQICKSIGPNLNIGDVCKEFCNLKGYKAVTELCCHYASKLDPENIAEIYYNAPDSTGDQEGYNYYQNRMEIYRHLLNMLNSMYQELNVTPVPCLNYDLDFSVTQSILTDTPAQSQIGYMMKQVITDILETPDQIMHITLYDWLISKNMTGDLLTINNDSLETYLKRTAAQNPNDTVALDLLWKFYEHRNDHAAAAKVLNSLASRSGINIPLKERLAYLARSIMCMRSDKIGYAPYLGVFLRDLEDKLEVAKVQEQILEAVMNQQNQIENYGDIVAALNSGLFEISQLYENFAEPFKLLECQLAIIDCAGYTDPALIETIWQQILTDELKKTTGTGTDKVCQLLNKVKHLAKNYAKSMNCFPLDYIIYELEIVNAKLRGDRQLVPTALESMNIPFDSLITVYNNLNTISGNDHFWQLEENEFHLSEATATLISCFISNQDSYSSIEKRKYTSLSQDTVVALLSNLYSKPNTEAIVNKLRNIQARDIKNQTMANVTIQQNGEESWCRSGYTKDCQAKDDGDDCFFVFYLYEL</sequence>
<dbReference type="FunFam" id="1.25.40.440:FF:000001">
    <property type="entry name" value="Nuclear pore complex subunit"/>
    <property type="match status" value="1"/>
</dbReference>
<comment type="subcellular location">
    <subcellularLocation>
        <location evidence="1">Nucleus</location>
    </subcellularLocation>
</comment>
<dbReference type="InterPro" id="IPR042538">
    <property type="entry name" value="Nucleoporin_Nup155_C_3"/>
</dbReference>
<dbReference type="InterPro" id="IPR007187">
    <property type="entry name" value="Nucleoporin_Nup133/Nup155_C"/>
</dbReference>
<dbReference type="PANTHER" id="PTHR10350">
    <property type="entry name" value="NUCLEAR PORE COMPLEX PROTEIN NUP155"/>
    <property type="match status" value="1"/>
</dbReference>
<dbReference type="GO" id="GO:0006405">
    <property type="term" value="P:RNA export from nucleus"/>
    <property type="evidence" value="ECO:0007669"/>
    <property type="project" value="TreeGrafter"/>
</dbReference>
<keyword evidence="3" id="KW-0813">Transport</keyword>
<keyword evidence="4" id="KW-0539">Nucleus</keyword>
<dbReference type="Gene3D" id="1.25.40.440">
    <property type="entry name" value="Nucleoporin, helical domain, central subdomain"/>
    <property type="match status" value="1"/>
</dbReference>
<dbReference type="Gene3D" id="1.25.40.450">
    <property type="entry name" value="Nucleoporin, helical domain, N-terminal subdomain"/>
    <property type="match status" value="1"/>
</dbReference>
<dbReference type="GO" id="GO:0000972">
    <property type="term" value="P:transcription-dependent tethering of RNA polymerase II gene DNA at nuclear periphery"/>
    <property type="evidence" value="ECO:0007669"/>
    <property type="project" value="TreeGrafter"/>
</dbReference>
<evidence type="ECO:0000259" key="6">
    <source>
        <dbReference type="Pfam" id="PF08801"/>
    </source>
</evidence>
<dbReference type="Gene3D" id="1.20.120.1880">
    <property type="entry name" value="Nucleoporin, helical C-terminal domain"/>
    <property type="match status" value="1"/>
</dbReference>
<evidence type="ECO:0000313" key="7">
    <source>
        <dbReference type="EMBL" id="CAG9827304.1"/>
    </source>
</evidence>
<dbReference type="Proteomes" id="UP001153709">
    <property type="component" value="Chromosome 1"/>
</dbReference>
<comment type="similarity">
    <text evidence="2">Belongs to the non-repetitive/WGA-negative nucleoporin family.</text>
</comment>
<evidence type="ECO:0000256" key="4">
    <source>
        <dbReference type="ARBA" id="ARBA00023242"/>
    </source>
</evidence>
<dbReference type="InterPro" id="IPR042537">
    <property type="entry name" value="Nucleoporin_Nup155_C_2"/>
</dbReference>
<feature type="domain" description="Nucleoporin Nup133/Nup155-like N-terminal" evidence="6">
    <location>
        <begin position="73"/>
        <end position="487"/>
    </location>
</feature>
<evidence type="ECO:0000256" key="1">
    <source>
        <dbReference type="ARBA" id="ARBA00004123"/>
    </source>
</evidence>
<keyword evidence="8" id="KW-1185">Reference proteome</keyword>
<gene>
    <name evidence="7" type="ORF">DIABBA_LOCUS1313</name>
</gene>
<dbReference type="GO" id="GO:0017056">
    <property type="term" value="F:structural constituent of nuclear pore"/>
    <property type="evidence" value="ECO:0007669"/>
    <property type="project" value="InterPro"/>
</dbReference>